<reference evidence="16" key="1">
    <citation type="journal article" date="2021" name="Environ. Microbiol.">
        <title>Genomic characterization of three novel Desulfobacterota classes expand the metabolic and phylogenetic diversity of the phylum.</title>
        <authorList>
            <person name="Murphy C.L."/>
            <person name="Biggerstaff J."/>
            <person name="Eichhorn A."/>
            <person name="Ewing E."/>
            <person name="Shahan R."/>
            <person name="Soriano D."/>
            <person name="Stewart S."/>
            <person name="VanMol K."/>
            <person name="Walker R."/>
            <person name="Walters P."/>
            <person name="Elshahed M.S."/>
            <person name="Youssef N.H."/>
        </authorList>
    </citation>
    <scope>NUCLEOTIDE SEQUENCE</scope>
    <source>
        <strain evidence="16">Zod_Metabat.24</strain>
    </source>
</reference>
<comment type="caution">
    <text evidence="16">The sequence shown here is derived from an EMBL/GenBank/DDBJ whole genome shotgun (WGS) entry which is preliminary data.</text>
</comment>
<dbReference type="InterPro" id="IPR001821">
    <property type="entry name" value="NiFe_hydrogenase_ssu"/>
</dbReference>
<keyword evidence="8" id="KW-0732">Signal</keyword>
<dbReference type="Proteomes" id="UP000809273">
    <property type="component" value="Unassembled WGS sequence"/>
</dbReference>
<gene>
    <name evidence="16" type="ORF">JW984_10850</name>
</gene>
<keyword evidence="10 13" id="KW-0408">Iron</keyword>
<comment type="similarity">
    <text evidence="4">Belongs to the [NiFe]/[NiFeSe] hydrogenase small subunit family.</text>
</comment>
<dbReference type="PROSITE" id="PS51318">
    <property type="entry name" value="TAT"/>
    <property type="match status" value="1"/>
</dbReference>
<feature type="binding site" evidence="13">
    <location>
        <position position="80"/>
    </location>
    <ligand>
        <name>[4Fe-4S] cluster</name>
        <dbReference type="ChEBI" id="CHEBI:49883"/>
        <label>1</label>
    </ligand>
</feature>
<keyword evidence="6 13" id="KW-0004">4Fe-4S</keyword>
<dbReference type="Pfam" id="PF01058">
    <property type="entry name" value="Oxidored_q6"/>
    <property type="match status" value="1"/>
</dbReference>
<comment type="subunit">
    <text evidence="5">Heterodimer of a large and a small subunit.</text>
</comment>
<comment type="subcellular location">
    <subcellularLocation>
        <location evidence="3">Cell envelope</location>
    </subcellularLocation>
</comment>
<dbReference type="GO" id="GO:0030313">
    <property type="term" value="C:cell envelope"/>
    <property type="evidence" value="ECO:0007669"/>
    <property type="project" value="UniProtKB-SubCell"/>
</dbReference>
<dbReference type="PANTHER" id="PTHR30013:SF7">
    <property type="entry name" value="HYDROGENASE-2 SMALL CHAIN"/>
    <property type="match status" value="1"/>
</dbReference>
<comment type="cofactor">
    <cofactor evidence="1">
        <name>[3Fe-4S] cluster</name>
        <dbReference type="ChEBI" id="CHEBI:21137"/>
    </cofactor>
</comment>
<dbReference type="PIRSF" id="PIRSF000310">
    <property type="entry name" value="NiFe_hyd_ssu"/>
    <property type="match status" value="1"/>
</dbReference>
<keyword evidence="11 13" id="KW-0411">Iron-sulfur</keyword>
<feature type="binding site" evidence="13">
    <location>
        <position position="77"/>
    </location>
    <ligand>
        <name>[4Fe-4S] cluster</name>
        <dbReference type="ChEBI" id="CHEBI:49883"/>
        <label>1</label>
    </ligand>
</feature>
<evidence type="ECO:0000256" key="5">
    <source>
        <dbReference type="ARBA" id="ARBA00011771"/>
    </source>
</evidence>
<dbReference type="GO" id="GO:0046872">
    <property type="term" value="F:metal ion binding"/>
    <property type="evidence" value="ECO:0007669"/>
    <property type="project" value="UniProtKB-KW"/>
</dbReference>
<feature type="binding site" evidence="13">
    <location>
        <position position="248"/>
    </location>
    <ligand>
        <name>[4Fe-4S] cluster</name>
        <dbReference type="ChEBI" id="CHEBI:49883"/>
        <label>2</label>
    </ligand>
</feature>
<evidence type="ECO:0000313" key="16">
    <source>
        <dbReference type="EMBL" id="MBN1573681.1"/>
    </source>
</evidence>
<dbReference type="SUPFAM" id="SSF56770">
    <property type="entry name" value="HydA/Nqo6-like"/>
    <property type="match status" value="1"/>
</dbReference>
<dbReference type="Gene3D" id="3.40.50.700">
    <property type="entry name" value="NADH:ubiquinone oxidoreductase-like, 20kDa subunit"/>
    <property type="match status" value="1"/>
</dbReference>
<dbReference type="GO" id="GO:0009055">
    <property type="term" value="F:electron transfer activity"/>
    <property type="evidence" value="ECO:0007669"/>
    <property type="project" value="TreeGrafter"/>
</dbReference>
<dbReference type="EMBL" id="JAFGIX010000054">
    <property type="protein sequence ID" value="MBN1573681.1"/>
    <property type="molecule type" value="Genomic_DNA"/>
</dbReference>
<protein>
    <submittedName>
        <fullName evidence="16">Hydrogenase small subunit</fullName>
    </submittedName>
</protein>
<evidence type="ECO:0000259" key="15">
    <source>
        <dbReference type="Pfam" id="PF14720"/>
    </source>
</evidence>
<evidence type="ECO:0000256" key="11">
    <source>
        <dbReference type="ARBA" id="ARBA00023014"/>
    </source>
</evidence>
<dbReference type="PRINTS" id="PR00614">
    <property type="entry name" value="NIHGNASESMLL"/>
</dbReference>
<dbReference type="GO" id="GO:0044569">
    <property type="term" value="C:[Ni-Fe] hydrogenase complex"/>
    <property type="evidence" value="ECO:0007669"/>
    <property type="project" value="TreeGrafter"/>
</dbReference>
<dbReference type="AlphaFoldDB" id="A0A9D8KEY5"/>
<dbReference type="GO" id="GO:0009375">
    <property type="term" value="C:ferredoxin hydrogenase complex"/>
    <property type="evidence" value="ECO:0007669"/>
    <property type="project" value="InterPro"/>
</dbReference>
<dbReference type="InterPro" id="IPR006137">
    <property type="entry name" value="NADH_UbQ_OxRdtase-like_20kDa"/>
</dbReference>
<organism evidence="16 17">
    <name type="scientific">Candidatus Zymogenus saltonus</name>
    <dbReference type="NCBI Taxonomy" id="2844893"/>
    <lineage>
        <taxon>Bacteria</taxon>
        <taxon>Deltaproteobacteria</taxon>
        <taxon>Candidatus Zymogenia</taxon>
        <taxon>Candidatus Zymogeniales</taxon>
        <taxon>Candidatus Zymogenaceae</taxon>
        <taxon>Candidatus Zymogenus</taxon>
    </lineage>
</organism>
<feature type="domain" description="Cytochrome-c3 hydrogenase C-terminal" evidence="15">
    <location>
        <begin position="243"/>
        <end position="325"/>
    </location>
</feature>
<proteinExistence type="inferred from homology"/>
<keyword evidence="12 13" id="KW-0003">3Fe-4S</keyword>
<dbReference type="InterPro" id="IPR006311">
    <property type="entry name" value="TAT_signal"/>
</dbReference>
<feature type="binding site" evidence="13">
    <location>
        <position position="276"/>
    </location>
    <ligand>
        <name>[4Fe-4S] cluster</name>
        <dbReference type="ChEBI" id="CHEBI:49883"/>
        <label>2</label>
    </ligand>
</feature>
<feature type="binding site" evidence="13">
    <location>
        <position position="313"/>
    </location>
    <ligand>
        <name>[3Fe-4S] cluster</name>
        <dbReference type="ChEBI" id="CHEBI:21137"/>
    </ligand>
</feature>
<feature type="binding site" evidence="13">
    <location>
        <position position="310"/>
    </location>
    <ligand>
        <name>[3Fe-4S] cluster</name>
        <dbReference type="ChEBI" id="CHEBI:21137"/>
    </ligand>
</feature>
<comment type="cofactor">
    <cofactor evidence="2">
        <name>[4Fe-4S] cluster</name>
        <dbReference type="ChEBI" id="CHEBI:49883"/>
    </cofactor>
</comment>
<evidence type="ECO:0000256" key="7">
    <source>
        <dbReference type="ARBA" id="ARBA00022723"/>
    </source>
</evidence>
<dbReference type="GO" id="GO:0008901">
    <property type="term" value="F:ferredoxin hydrogenase activity"/>
    <property type="evidence" value="ECO:0007669"/>
    <property type="project" value="InterPro"/>
</dbReference>
<feature type="binding site" evidence="13">
    <location>
        <position position="210"/>
    </location>
    <ligand>
        <name>[4Fe-4S] cluster</name>
        <dbReference type="ChEBI" id="CHEBI:49883"/>
        <label>1</label>
    </ligand>
</feature>
<accession>A0A9D8KEY5</accession>
<dbReference type="GO" id="GO:0051538">
    <property type="term" value="F:3 iron, 4 sulfur cluster binding"/>
    <property type="evidence" value="ECO:0007669"/>
    <property type="project" value="UniProtKB-KW"/>
</dbReference>
<feature type="binding site" evidence="13">
    <location>
        <position position="177"/>
    </location>
    <ligand>
        <name>[4Fe-4S] cluster</name>
        <dbReference type="ChEBI" id="CHEBI:49883"/>
        <label>1</label>
    </ligand>
</feature>
<dbReference type="PANTHER" id="PTHR30013">
    <property type="entry name" value="NIFE / NIFESE HYDROGENASE SMALL SUBUNIT FAMILY MEMBER"/>
    <property type="match status" value="1"/>
</dbReference>
<evidence type="ECO:0000256" key="4">
    <source>
        <dbReference type="ARBA" id="ARBA00006605"/>
    </source>
</evidence>
<evidence type="ECO:0000313" key="17">
    <source>
        <dbReference type="Proteomes" id="UP000809273"/>
    </source>
</evidence>
<evidence type="ECO:0000256" key="6">
    <source>
        <dbReference type="ARBA" id="ARBA00022485"/>
    </source>
</evidence>
<dbReference type="InterPro" id="IPR037024">
    <property type="entry name" value="NiFe_Hase_small_N_sf"/>
</dbReference>
<dbReference type="InterPro" id="IPR037148">
    <property type="entry name" value="NiFe-Hase_small_C_sf"/>
</dbReference>
<dbReference type="Gene3D" id="4.10.480.10">
    <property type="entry name" value="Cytochrome-c3 hydrogenase, C-terminal domain"/>
    <property type="match status" value="1"/>
</dbReference>
<dbReference type="InterPro" id="IPR027394">
    <property type="entry name" value="Cytochrome-c3_hydrogenase_C"/>
</dbReference>
<evidence type="ECO:0000256" key="13">
    <source>
        <dbReference type="PIRSR" id="PIRSR000310-1"/>
    </source>
</evidence>
<feature type="binding site" evidence="13">
    <location>
        <position position="291"/>
    </location>
    <ligand>
        <name>[3Fe-4S] cluster</name>
        <dbReference type="ChEBI" id="CHEBI:21137"/>
    </ligand>
</feature>
<reference evidence="16" key="2">
    <citation type="submission" date="2021-01" db="EMBL/GenBank/DDBJ databases">
        <authorList>
            <person name="Hahn C.R."/>
            <person name="Youssef N.H."/>
            <person name="Elshahed M."/>
        </authorList>
    </citation>
    <scope>NUCLEOTIDE SEQUENCE</scope>
    <source>
        <strain evidence="16">Zod_Metabat.24</strain>
    </source>
</reference>
<dbReference type="Pfam" id="PF14720">
    <property type="entry name" value="NiFe_hyd_SSU_C"/>
    <property type="match status" value="1"/>
</dbReference>
<evidence type="ECO:0000256" key="1">
    <source>
        <dbReference type="ARBA" id="ARBA00001927"/>
    </source>
</evidence>
<name>A0A9D8KEY5_9DELT</name>
<feature type="domain" description="NADH:ubiquinone oxidoreductase-like 20kDa subunit" evidence="14">
    <location>
        <begin position="77"/>
        <end position="223"/>
    </location>
</feature>
<evidence type="ECO:0000256" key="2">
    <source>
        <dbReference type="ARBA" id="ARBA00001966"/>
    </source>
</evidence>
<evidence type="ECO:0000256" key="12">
    <source>
        <dbReference type="ARBA" id="ARBA00023291"/>
    </source>
</evidence>
<evidence type="ECO:0000256" key="8">
    <source>
        <dbReference type="ARBA" id="ARBA00022729"/>
    </source>
</evidence>
<evidence type="ECO:0000256" key="10">
    <source>
        <dbReference type="ARBA" id="ARBA00023004"/>
    </source>
</evidence>
<evidence type="ECO:0000256" key="9">
    <source>
        <dbReference type="ARBA" id="ARBA00023002"/>
    </source>
</evidence>
<dbReference type="NCBIfam" id="TIGR00391">
    <property type="entry name" value="hydA"/>
    <property type="match status" value="1"/>
</dbReference>
<keyword evidence="7 13" id="KW-0479">Metal-binding</keyword>
<dbReference type="GO" id="GO:0051539">
    <property type="term" value="F:4 iron, 4 sulfur cluster binding"/>
    <property type="evidence" value="ECO:0007669"/>
    <property type="project" value="UniProtKB-KW"/>
</dbReference>
<feature type="binding site" evidence="13">
    <location>
        <position position="251"/>
    </location>
    <ligand>
        <name>[4Fe-4S] cluster</name>
        <dbReference type="ChEBI" id="CHEBI:49883"/>
        <label>2</label>
    </ligand>
</feature>
<evidence type="ECO:0000256" key="3">
    <source>
        <dbReference type="ARBA" id="ARBA00004196"/>
    </source>
</evidence>
<keyword evidence="9" id="KW-0560">Oxidoreductase</keyword>
<feature type="binding site" evidence="13">
    <location>
        <position position="282"/>
    </location>
    <ligand>
        <name>[4Fe-4S] cluster</name>
        <dbReference type="ChEBI" id="CHEBI:49883"/>
        <label>2</label>
    </ligand>
</feature>
<sequence length="382" mass="41743">MEYCEATMDRMERELPEPKFDLRQTLKDYGVSRRDFIKWSSVMTTALMLPKAFSPMVARAAENFSRLPVIWLHLAECTGCSEAFLRNSYPNVDDILLETISLEYHETVMAAAGYQAEENLHNAMDTFDGRYICVVEGAIPMGMDGKFLTLGPQGKTGYEVTKEVTKRAAATICIGSCSSFGNVQAASPNPTNAKGVGDALGISTVNIPGCPPNGVNFTGTVLYYLLFGALPPTDGLGRPIWAYGMKIHDNCERRAHYDAGEFVEEWGDEGAIKGWCLYKMGCKGPYTYSNCPKLRFNDRMSWPIMAGHGCMGCTEPDFWDAMAPLEKPIADKHIPGFGIESTVDRVGAIATGVAAIGLAAHAGATVWRKSGEEEPKKGKAKK</sequence>
<dbReference type="GO" id="GO:0009061">
    <property type="term" value="P:anaerobic respiration"/>
    <property type="evidence" value="ECO:0007669"/>
    <property type="project" value="TreeGrafter"/>
</dbReference>
<evidence type="ECO:0000259" key="14">
    <source>
        <dbReference type="Pfam" id="PF01058"/>
    </source>
</evidence>
<dbReference type="GO" id="GO:0016020">
    <property type="term" value="C:membrane"/>
    <property type="evidence" value="ECO:0007669"/>
    <property type="project" value="TreeGrafter"/>
</dbReference>